<comment type="caution">
    <text evidence="1">The sequence shown here is derived from an EMBL/GenBank/DDBJ whole genome shotgun (WGS) entry which is preliminary data.</text>
</comment>
<protein>
    <submittedName>
        <fullName evidence="1">Uncharacterized protein</fullName>
    </submittedName>
</protein>
<sequence>MEWLTQKVPGFAALPAQDREAIIAFSFLWSLFEAQLMGNSANAVKIADAVDQWDAAAMLGAEHYDEDLAYFRNRYFQNGKFTPHFDHLNLRKADMPDLVVDVISGSNDGARDRVLAVLLVVWRFRNNLFHGEKWAYWLGGQFDNFNHANAVLMRVLGRHAGLH</sequence>
<proteinExistence type="predicted"/>
<name>A0ABY1YCU7_9HYPH</name>
<dbReference type="EMBL" id="SISF01000022">
    <property type="protein sequence ID" value="TBN18083.1"/>
    <property type="molecule type" value="Genomic_DNA"/>
</dbReference>
<evidence type="ECO:0000313" key="2">
    <source>
        <dbReference type="Proteomes" id="UP000294239"/>
    </source>
</evidence>
<evidence type="ECO:0000313" key="1">
    <source>
        <dbReference type="EMBL" id="TBN18083.1"/>
    </source>
</evidence>
<organism evidence="1 2">
    <name type="scientific">Agrobacterium cavarae</name>
    <dbReference type="NCBI Taxonomy" id="2528239"/>
    <lineage>
        <taxon>Bacteria</taxon>
        <taxon>Pseudomonadati</taxon>
        <taxon>Pseudomonadota</taxon>
        <taxon>Alphaproteobacteria</taxon>
        <taxon>Hyphomicrobiales</taxon>
        <taxon>Rhizobiaceae</taxon>
        <taxon>Rhizobium/Agrobacterium group</taxon>
        <taxon>Agrobacterium</taxon>
    </lineage>
</organism>
<gene>
    <name evidence="1" type="ORF">EYC79_03060</name>
</gene>
<keyword evidence="2" id="KW-1185">Reference proteome</keyword>
<accession>A0ABY1YCU7</accession>
<dbReference type="Proteomes" id="UP000294239">
    <property type="component" value="Unassembled WGS sequence"/>
</dbReference>
<reference evidence="1 2" key="1">
    <citation type="submission" date="2019-02" db="EMBL/GenBank/DDBJ databases">
        <title>Current taxonomic status of genus Agrobacterium and description of Agrobacterium cavarae sp. nov. isolated from maize roots.</title>
        <authorList>
            <person name="Flores-Felix J.D."/>
            <person name="Menendez E."/>
            <person name="Ramirez-Bahena M.H."/>
            <person name="Garcia-Fraile P."/>
            <person name="Velazquez E."/>
        </authorList>
    </citation>
    <scope>NUCLEOTIDE SEQUENCE [LARGE SCALE GENOMIC DNA]</scope>
    <source>
        <strain evidence="1 2">RZME10</strain>
    </source>
</reference>